<dbReference type="VEuPathDB" id="FungiDB:EYZ11_005564"/>
<dbReference type="Proteomes" id="UP000308092">
    <property type="component" value="Unassembled WGS sequence"/>
</dbReference>
<sequence length="526" mass="57813">MGSPQHVRRLLIFQEARNPQKATETVYLPVNKLGLPICGPGPELPSILELPLRILKAFTDIFNQPKYKGWSVVSAGPYHDTSEEGKYYAVVLEQARDQLHPQDSTDSLLHRLDWDSKKLLIFRKDGAQFRLFNFPGLPLTKNCPIIAEGRKNLVIDPVLLTRVSGVISDDEATFGGFTFHLSFTDDVKDFYFVLLEKRSSVVDSASFGASSADNIKPELADVVAEWTAAPPAHNNPISNHHDWDSESPELATDHHDWFSEAPVSVTDRYGGRTAVGEWTALTPIDFSNYQGAPEPTTDHSGWCPSVNDANVNACAETPYEAPVYVTTNNDNNDNNNDGWNIKHECSSWTYRPKVTHWGSSSTCDDSPYPSPKSPVLTPASTPAPTTIVGPHEHNTATVVRGLPGYNSNSIYNWHTDGCDYDYSDSRSQVPGAIIGWVDSHISSDPDTGTLGRGHGPGPLTSTSTASASCGFRIGFPSIIDYDMDSDYGFTVRDWAEGPNEVDFRVLGIRPVSENPAILFDGVLKGW</sequence>
<name>A0A4S3JI79_9EURO</name>
<accession>A0A4S3JI79</accession>
<evidence type="ECO:0000256" key="1">
    <source>
        <dbReference type="SAM" id="MobiDB-lite"/>
    </source>
</evidence>
<reference evidence="3 4" key="1">
    <citation type="submission" date="2019-03" db="EMBL/GenBank/DDBJ databases">
        <title>The genome sequence of a newly discovered highly antifungal drug resistant Aspergillus species, Aspergillus tanneri NIH 1004.</title>
        <authorList>
            <person name="Mounaud S."/>
            <person name="Singh I."/>
            <person name="Joardar V."/>
            <person name="Pakala S."/>
            <person name="Pakala S."/>
            <person name="Venepally P."/>
            <person name="Hoover J."/>
            <person name="Nierman W."/>
            <person name="Chung J."/>
            <person name="Losada L."/>
        </authorList>
    </citation>
    <scope>NUCLEOTIDE SEQUENCE [LARGE SCALE GENOMIC DNA]</scope>
    <source>
        <strain evidence="3 4">NIH1004</strain>
    </source>
</reference>
<evidence type="ECO:0000313" key="3">
    <source>
        <dbReference type="EMBL" id="THC94970.1"/>
    </source>
</evidence>
<proteinExistence type="predicted"/>
<dbReference type="EMBL" id="QUQM01000002">
    <property type="protein sequence ID" value="KAA8652076.1"/>
    <property type="molecule type" value="Genomic_DNA"/>
</dbReference>
<evidence type="ECO:0000313" key="5">
    <source>
        <dbReference type="Proteomes" id="UP000324241"/>
    </source>
</evidence>
<dbReference type="GeneID" id="54323682"/>
<dbReference type="Proteomes" id="UP000324241">
    <property type="component" value="Unassembled WGS sequence"/>
</dbReference>
<protein>
    <submittedName>
        <fullName evidence="3">Uncharacterized protein</fullName>
    </submittedName>
</protein>
<evidence type="ECO:0000313" key="2">
    <source>
        <dbReference type="EMBL" id="KAA8652076.1"/>
    </source>
</evidence>
<organism evidence="3 4">
    <name type="scientific">Aspergillus tanneri</name>
    <dbReference type="NCBI Taxonomy" id="1220188"/>
    <lineage>
        <taxon>Eukaryota</taxon>
        <taxon>Fungi</taxon>
        <taxon>Dikarya</taxon>
        <taxon>Ascomycota</taxon>
        <taxon>Pezizomycotina</taxon>
        <taxon>Eurotiomycetes</taxon>
        <taxon>Eurotiomycetidae</taxon>
        <taxon>Eurotiales</taxon>
        <taxon>Aspergillaceae</taxon>
        <taxon>Aspergillus</taxon>
        <taxon>Aspergillus subgen. Circumdati</taxon>
    </lineage>
</organism>
<dbReference type="OrthoDB" id="4226308at2759"/>
<gene>
    <name evidence="2" type="ORF">ATNIH1004_000980</name>
    <name evidence="3" type="ORF">EYZ11_005564</name>
</gene>
<feature type="region of interest" description="Disordered" evidence="1">
    <location>
        <begin position="359"/>
        <end position="381"/>
    </location>
</feature>
<dbReference type="AlphaFoldDB" id="A0A4S3JI79"/>
<comment type="caution">
    <text evidence="3">The sequence shown here is derived from an EMBL/GenBank/DDBJ whole genome shotgun (WGS) entry which is preliminary data.</text>
</comment>
<dbReference type="EMBL" id="SOSA01000180">
    <property type="protein sequence ID" value="THC94970.1"/>
    <property type="molecule type" value="Genomic_DNA"/>
</dbReference>
<keyword evidence="4" id="KW-1185">Reference proteome</keyword>
<reference evidence="2 5" key="2">
    <citation type="submission" date="2019-08" db="EMBL/GenBank/DDBJ databases">
        <title>The genome sequence of a newly discovered highly antifungal drug resistant Aspergillus species, Aspergillus tanneri NIH 1004.</title>
        <authorList>
            <person name="Mounaud S."/>
            <person name="Singh I."/>
            <person name="Joardar V."/>
            <person name="Pakala S."/>
            <person name="Pakala S."/>
            <person name="Venepally P."/>
            <person name="Chung J.K."/>
            <person name="Losada L."/>
            <person name="Nierman W.C."/>
        </authorList>
    </citation>
    <scope>NUCLEOTIDE SEQUENCE [LARGE SCALE GENOMIC DNA]</scope>
    <source>
        <strain evidence="2 5">NIH1004</strain>
    </source>
</reference>
<dbReference type="RefSeq" id="XP_033431437.1">
    <property type="nucleotide sequence ID" value="XM_033565680.1"/>
</dbReference>
<evidence type="ECO:0000313" key="4">
    <source>
        <dbReference type="Proteomes" id="UP000308092"/>
    </source>
</evidence>